<evidence type="ECO:0000313" key="2">
    <source>
        <dbReference type="EMBL" id="GBL92801.1"/>
    </source>
</evidence>
<sequence>MMKTTPELAPPLQDSSPHQRVEIWPLRMIYSATGPIHDGSSVESGSVEPVGPEADSLPLGHRGSEIILQLWHLHIFKSKVFIFHSHTGSSEVLWLFLVNSI</sequence>
<dbReference type="EMBL" id="BGPR01000089">
    <property type="protein sequence ID" value="GBL92801.1"/>
    <property type="molecule type" value="Genomic_DNA"/>
</dbReference>
<name>A0A4Y2BKL7_ARAVE</name>
<protein>
    <submittedName>
        <fullName evidence="2">Uncharacterized protein</fullName>
    </submittedName>
</protein>
<proteinExistence type="predicted"/>
<gene>
    <name evidence="2" type="ORF">AVEN_4511_1</name>
</gene>
<reference evidence="2 3" key="1">
    <citation type="journal article" date="2019" name="Sci. Rep.">
        <title>Orb-weaving spider Araneus ventricosus genome elucidates the spidroin gene catalogue.</title>
        <authorList>
            <person name="Kono N."/>
            <person name="Nakamura H."/>
            <person name="Ohtoshi R."/>
            <person name="Moran D.A.P."/>
            <person name="Shinohara A."/>
            <person name="Yoshida Y."/>
            <person name="Fujiwara M."/>
            <person name="Mori M."/>
            <person name="Tomita M."/>
            <person name="Arakawa K."/>
        </authorList>
    </citation>
    <scope>NUCLEOTIDE SEQUENCE [LARGE SCALE GENOMIC DNA]</scope>
</reference>
<comment type="caution">
    <text evidence="2">The sequence shown here is derived from an EMBL/GenBank/DDBJ whole genome shotgun (WGS) entry which is preliminary data.</text>
</comment>
<feature type="compositionally biased region" description="Low complexity" evidence="1">
    <location>
        <begin position="39"/>
        <end position="53"/>
    </location>
</feature>
<dbReference type="AlphaFoldDB" id="A0A4Y2BKL7"/>
<accession>A0A4Y2BKL7</accession>
<evidence type="ECO:0000256" key="1">
    <source>
        <dbReference type="SAM" id="MobiDB-lite"/>
    </source>
</evidence>
<feature type="region of interest" description="Disordered" evidence="1">
    <location>
        <begin position="37"/>
        <end position="56"/>
    </location>
</feature>
<evidence type="ECO:0000313" key="3">
    <source>
        <dbReference type="Proteomes" id="UP000499080"/>
    </source>
</evidence>
<keyword evidence="3" id="KW-1185">Reference proteome</keyword>
<dbReference type="Proteomes" id="UP000499080">
    <property type="component" value="Unassembled WGS sequence"/>
</dbReference>
<organism evidence="2 3">
    <name type="scientific">Araneus ventricosus</name>
    <name type="common">Orbweaver spider</name>
    <name type="synonym">Epeira ventricosa</name>
    <dbReference type="NCBI Taxonomy" id="182803"/>
    <lineage>
        <taxon>Eukaryota</taxon>
        <taxon>Metazoa</taxon>
        <taxon>Ecdysozoa</taxon>
        <taxon>Arthropoda</taxon>
        <taxon>Chelicerata</taxon>
        <taxon>Arachnida</taxon>
        <taxon>Araneae</taxon>
        <taxon>Araneomorphae</taxon>
        <taxon>Entelegynae</taxon>
        <taxon>Araneoidea</taxon>
        <taxon>Araneidae</taxon>
        <taxon>Araneus</taxon>
    </lineage>
</organism>